<sequence length="107" mass="12333">MTDRKGALAAMDRCASNLQSVQSVLVDGGYTGRPFAQAVQKKLQTTVQVVKRNEAHTFAVLPQRWVVKRSFGWLEKRRRLWKNCEHKLNTSLQFAHLAFLVLLIRRL</sequence>
<evidence type="ECO:0000313" key="3">
    <source>
        <dbReference type="Proteomes" id="UP000003374"/>
    </source>
</evidence>
<evidence type="ECO:0000313" key="2">
    <source>
        <dbReference type="EMBL" id="EAR20584.1"/>
    </source>
</evidence>
<comment type="caution">
    <text evidence="2">The sequence shown here is derived from an EMBL/GenBank/DDBJ whole genome shotgun (WGS) entry which is preliminary data.</text>
</comment>
<dbReference type="Proteomes" id="UP000003374">
    <property type="component" value="Unassembled WGS sequence"/>
</dbReference>
<dbReference type="PANTHER" id="PTHR30007">
    <property type="entry name" value="PHP DOMAIN PROTEIN"/>
    <property type="match status" value="1"/>
</dbReference>
<keyword evidence="3" id="KW-1185">Reference proteome</keyword>
<dbReference type="HOGENOM" id="CLU_055261_0_2_6"/>
<proteinExistence type="predicted"/>
<dbReference type="STRING" id="314278.NB231_07292"/>
<evidence type="ECO:0000259" key="1">
    <source>
        <dbReference type="Pfam" id="PF13586"/>
    </source>
</evidence>
<organism evidence="2 3">
    <name type="scientific">Nitrococcus mobilis Nb-231</name>
    <dbReference type="NCBI Taxonomy" id="314278"/>
    <lineage>
        <taxon>Bacteria</taxon>
        <taxon>Pseudomonadati</taxon>
        <taxon>Pseudomonadota</taxon>
        <taxon>Gammaproteobacteria</taxon>
        <taxon>Chromatiales</taxon>
        <taxon>Ectothiorhodospiraceae</taxon>
        <taxon>Nitrococcus</taxon>
    </lineage>
</organism>
<protein>
    <submittedName>
        <fullName evidence="2">IS1480 transposase</fullName>
    </submittedName>
</protein>
<feature type="domain" description="Transposase DDE" evidence="1">
    <location>
        <begin position="24"/>
        <end position="103"/>
    </location>
</feature>
<dbReference type="eggNOG" id="COG3293">
    <property type="taxonomic scope" value="Bacteria"/>
</dbReference>
<gene>
    <name evidence="2" type="ORF">NB231_07292</name>
</gene>
<reference evidence="2 3" key="1">
    <citation type="submission" date="2006-02" db="EMBL/GenBank/DDBJ databases">
        <authorList>
            <person name="Waterbury J."/>
            <person name="Ferriera S."/>
            <person name="Johnson J."/>
            <person name="Kravitz S."/>
            <person name="Halpern A."/>
            <person name="Remington K."/>
            <person name="Beeson K."/>
            <person name="Tran B."/>
            <person name="Rogers Y.-H."/>
            <person name="Friedman R."/>
            <person name="Venter J.C."/>
        </authorList>
    </citation>
    <scope>NUCLEOTIDE SEQUENCE [LARGE SCALE GENOMIC DNA]</scope>
    <source>
        <strain evidence="2 3">Nb-231</strain>
    </source>
</reference>
<dbReference type="Pfam" id="PF13586">
    <property type="entry name" value="DDE_Tnp_1_2"/>
    <property type="match status" value="1"/>
</dbReference>
<accession>A4BUL8</accession>
<dbReference type="PANTHER" id="PTHR30007:SF0">
    <property type="entry name" value="TRANSPOSASE"/>
    <property type="match status" value="1"/>
</dbReference>
<dbReference type="EMBL" id="AAOF01000019">
    <property type="protein sequence ID" value="EAR20584.1"/>
    <property type="molecule type" value="Genomic_DNA"/>
</dbReference>
<dbReference type="AlphaFoldDB" id="A4BUL8"/>
<name>A4BUL8_9GAMM</name>
<dbReference type="InterPro" id="IPR025668">
    <property type="entry name" value="Tnp_DDE_dom"/>
</dbReference>